<dbReference type="KEGG" id="ccal:108623977"/>
<evidence type="ECO:0000313" key="1">
    <source>
        <dbReference type="Proteomes" id="UP000694925"/>
    </source>
</evidence>
<proteinExistence type="predicted"/>
<keyword evidence="1" id="KW-1185">Reference proteome</keyword>
<evidence type="ECO:0000313" key="2">
    <source>
        <dbReference type="RefSeq" id="XP_026668596.1"/>
    </source>
</evidence>
<dbReference type="RefSeq" id="XP_026668596.1">
    <property type="nucleotide sequence ID" value="XM_026812795.1"/>
</dbReference>
<reference evidence="2" key="1">
    <citation type="submission" date="2025-08" db="UniProtKB">
        <authorList>
            <consortium name="RefSeq"/>
        </authorList>
    </citation>
    <scope>IDENTIFICATION</scope>
    <source>
        <tissue evidence="2">Whole body</tissue>
    </source>
</reference>
<sequence>MSGHRDSTCQKHELPKSLQGTEDAEIVWGMITERFPNAAPLLCEMEAVIDRAEDLLQQLKTPCREIETSTSFCTQDSEESTLMISARGSLTTENEILEEVEMTSRTVGVSETTIYEQESDTNEQNKGLLSKEQVTENLFSDSTVIHPPVMKKYSSDESASINVETMSTHSSYFNGIEMMFRNNSVVIHSDIDETAKEARSLEGWGKIVDDAMQGIIGIRNKLKSIRLIEEVYILIVTSKGDQHIKKPEKSIVKHVPHEETKTRRHKANGNLYSLSMQYKCLTLNYEFRKESCIILHRQESSDIGDSEVENDFDGNARSHKLIEMKQEPVHLSFQGSGDKSAPRKETPLCILEAYANRCNVSVEYENITDGPHRHKSNVYVIRGNLAGFAVTCRGLTEESTKNDLAAKILQMIANRQMKDEKLGQLAELTRDEMMKIINFDTDDLKDTAQKKLYQLCLEKEQQVPKYYISKLKTYQGFTYNATCYALGYSTEGCGVRECVAKKAAADELYQKYCEGQKPTLKVRIDNAFIDSV</sequence>
<protein>
    <submittedName>
        <fullName evidence="2">LOW QUALITY PROTEIN: uncharacterized protein LOC108623977</fullName>
    </submittedName>
</protein>
<name>A0AAJ7S0B3_9HYME</name>
<organism evidence="1 2">
    <name type="scientific">Ceratina calcarata</name>
    <dbReference type="NCBI Taxonomy" id="156304"/>
    <lineage>
        <taxon>Eukaryota</taxon>
        <taxon>Metazoa</taxon>
        <taxon>Ecdysozoa</taxon>
        <taxon>Arthropoda</taxon>
        <taxon>Hexapoda</taxon>
        <taxon>Insecta</taxon>
        <taxon>Pterygota</taxon>
        <taxon>Neoptera</taxon>
        <taxon>Endopterygota</taxon>
        <taxon>Hymenoptera</taxon>
        <taxon>Apocrita</taxon>
        <taxon>Aculeata</taxon>
        <taxon>Apoidea</taxon>
        <taxon>Anthophila</taxon>
        <taxon>Apidae</taxon>
        <taxon>Ceratina</taxon>
        <taxon>Zadontomerus</taxon>
    </lineage>
</organism>
<dbReference type="AlphaFoldDB" id="A0AAJ7S0B3"/>
<gene>
    <name evidence="2" type="primary">LOC108623977</name>
</gene>
<dbReference type="GeneID" id="108623977"/>
<accession>A0AAJ7S0B3</accession>
<dbReference type="Proteomes" id="UP000694925">
    <property type="component" value="Unplaced"/>
</dbReference>